<reference evidence="1 2" key="1">
    <citation type="submission" date="2015-10" db="EMBL/GenBank/DDBJ databases">
        <title>Full genome of DAOMC 229536 Phialocephala scopiformis, a fungal endophyte of spruce producing the potent anti-insectan compound rugulosin.</title>
        <authorList>
            <consortium name="DOE Joint Genome Institute"/>
            <person name="Walker A.K."/>
            <person name="Frasz S.L."/>
            <person name="Seifert K.A."/>
            <person name="Miller J.D."/>
            <person name="Mondo S.J."/>
            <person name="Labutti K."/>
            <person name="Lipzen A."/>
            <person name="Dockter R."/>
            <person name="Kennedy M."/>
            <person name="Grigoriev I.V."/>
            <person name="Spatafora J.W."/>
        </authorList>
    </citation>
    <scope>NUCLEOTIDE SEQUENCE [LARGE SCALE GENOMIC DNA]</scope>
    <source>
        <strain evidence="1 2">CBS 120377</strain>
    </source>
</reference>
<name>A0A194XWK8_MOLSC</name>
<gene>
    <name evidence="1" type="ORF">LY89DRAFT_727703</name>
</gene>
<dbReference type="AlphaFoldDB" id="A0A194XWK8"/>
<organism evidence="1 2">
    <name type="scientific">Mollisia scopiformis</name>
    <name type="common">Conifer needle endophyte fungus</name>
    <name type="synonym">Phialocephala scopiformis</name>
    <dbReference type="NCBI Taxonomy" id="149040"/>
    <lineage>
        <taxon>Eukaryota</taxon>
        <taxon>Fungi</taxon>
        <taxon>Dikarya</taxon>
        <taxon>Ascomycota</taxon>
        <taxon>Pezizomycotina</taxon>
        <taxon>Leotiomycetes</taxon>
        <taxon>Helotiales</taxon>
        <taxon>Mollisiaceae</taxon>
        <taxon>Mollisia</taxon>
    </lineage>
</organism>
<dbReference type="RefSeq" id="XP_018079040.1">
    <property type="nucleotide sequence ID" value="XM_018219186.1"/>
</dbReference>
<evidence type="ECO:0000313" key="2">
    <source>
        <dbReference type="Proteomes" id="UP000070700"/>
    </source>
</evidence>
<evidence type="ECO:0000313" key="1">
    <source>
        <dbReference type="EMBL" id="KUJ24685.1"/>
    </source>
</evidence>
<dbReference type="KEGG" id="psco:LY89DRAFT_727703"/>
<protein>
    <submittedName>
        <fullName evidence="1">Uncharacterized protein</fullName>
    </submittedName>
</protein>
<dbReference type="Proteomes" id="UP000070700">
    <property type="component" value="Unassembled WGS sequence"/>
</dbReference>
<dbReference type="GeneID" id="28828912"/>
<keyword evidence="2" id="KW-1185">Reference proteome</keyword>
<accession>A0A194XWK8</accession>
<dbReference type="InParanoid" id="A0A194XWK8"/>
<dbReference type="OrthoDB" id="3562645at2759"/>
<proteinExistence type="predicted"/>
<dbReference type="EMBL" id="KQ947404">
    <property type="protein sequence ID" value="KUJ24685.1"/>
    <property type="molecule type" value="Genomic_DNA"/>
</dbReference>
<sequence length="255" mass="28837">MAQNSLTLPATLVYEGREYSRSGIKPFILTIELVEVVPFDEDDTSEDLPEPAGYGPQQVVFGGVLYFLESTPPHEIEDSVLRTVEKDVALQQAQVLQPQPQPLQAAPPPRLANQHFPANRGFSTGPTNRAMPARARVTTAKKLPYLFDIPASQQAGIQVITPSQSNPVVRIVNGKRMRARWTNEHTQYLDELIWLGMLLTNRRLEVRDFQAVTEALHRRFRGTPDYTIRGWNTVHSYATRRPTYPKFVNHVLSLP</sequence>